<dbReference type="GO" id="GO:0016788">
    <property type="term" value="F:hydrolase activity, acting on ester bonds"/>
    <property type="evidence" value="ECO:0007669"/>
    <property type="project" value="InterPro"/>
</dbReference>
<dbReference type="InterPro" id="IPR036514">
    <property type="entry name" value="SGNH_hydro_sf"/>
</dbReference>
<dbReference type="InterPro" id="IPR001087">
    <property type="entry name" value="GDSL"/>
</dbReference>
<dbReference type="EMBL" id="CP021056">
    <property type="protein sequence ID" value="QXE21751.1"/>
    <property type="molecule type" value="Genomic_DNA"/>
</dbReference>
<dbReference type="NCBIfam" id="TIGR02595">
    <property type="entry name" value="PEP_CTERM"/>
    <property type="match status" value="1"/>
</dbReference>
<dbReference type="InterPro" id="IPR013424">
    <property type="entry name" value="Ice-binding_C"/>
</dbReference>
<keyword evidence="4" id="KW-1185">Reference proteome</keyword>
<gene>
    <name evidence="3" type="ORF">B6N60_00428</name>
</gene>
<protein>
    <submittedName>
        <fullName evidence="3">Lipolytic enzyme</fullName>
    </submittedName>
</protein>
<sequence>MKNRNTTQVSLSFPTKVLAAGVVLASSFLPLSASAAQFSGIYSFGDSLTDTGNVYNGTFGQIPQSPPYADGRFSNGFIWVEYLSQQLGLQPTLFSEIPINPQGVNFAVGGAATGPNNALVPSSQTGLLSQVWAFANFNPQADPNALYTVWAGANDLIYVKPQDYGDINQTISTAVQNLTSALGFLGGLGAKNLMVFNLPDLGKLPVAQLGNRNPAVLSAATQAYNSALATALNGFSQNPGLNIISVDTYSLFNQAIASPASFGLTNVTDPCLDTINQTLCSNPNEYLFWDYSHPATGVHRVIAGAALAAIPEPSVLLGMFALGILTTTGVVKRKKPSSKVSNHLASRLKHQSTHVELRPTIYHN</sequence>
<evidence type="ECO:0000313" key="3">
    <source>
        <dbReference type="EMBL" id="QXE21751.1"/>
    </source>
</evidence>
<evidence type="ECO:0000256" key="2">
    <source>
        <dbReference type="SAM" id="SignalP"/>
    </source>
</evidence>
<evidence type="ECO:0000256" key="1">
    <source>
        <dbReference type="ARBA" id="ARBA00022729"/>
    </source>
</evidence>
<dbReference type="Gene3D" id="3.40.50.1110">
    <property type="entry name" value="SGNH hydrolase"/>
    <property type="match status" value="1"/>
</dbReference>
<dbReference type="SUPFAM" id="SSF52266">
    <property type="entry name" value="SGNH hydrolase"/>
    <property type="match status" value="1"/>
</dbReference>
<dbReference type="CDD" id="cd01846">
    <property type="entry name" value="fatty_acyltransferase_like"/>
    <property type="match status" value="1"/>
</dbReference>
<proteinExistence type="predicted"/>
<feature type="signal peptide" evidence="2">
    <location>
        <begin position="1"/>
        <end position="35"/>
    </location>
</feature>
<dbReference type="PANTHER" id="PTHR45642:SF139">
    <property type="entry name" value="SGNH HYDROLASE-TYPE ESTERASE DOMAIN-CONTAINING PROTEIN"/>
    <property type="match status" value="1"/>
</dbReference>
<evidence type="ECO:0000313" key="4">
    <source>
        <dbReference type="Proteomes" id="UP000683511"/>
    </source>
</evidence>
<dbReference type="PANTHER" id="PTHR45642">
    <property type="entry name" value="GDSL ESTERASE/LIPASE EXL3"/>
    <property type="match status" value="1"/>
</dbReference>
<feature type="chain" id="PRO_5037218471" evidence="2">
    <location>
        <begin position="36"/>
        <end position="364"/>
    </location>
</feature>
<dbReference type="InterPro" id="IPR050592">
    <property type="entry name" value="GDSL_lipolytic_enzyme"/>
</dbReference>
<dbReference type="KEGG" id="rsin:B6N60_00428"/>
<name>A0A975Y342_9NOST</name>
<reference evidence="3" key="1">
    <citation type="submission" date="2017-04" db="EMBL/GenBank/DDBJ databases">
        <title>Genome deletions in a multicellular cyanobacterial endosymbiont for morphological adaptation in marine diatoms.</title>
        <authorList>
            <person name="Wang Y."/>
            <person name="Gao H."/>
            <person name="Li R."/>
            <person name="Xu X."/>
        </authorList>
    </citation>
    <scope>NUCLEOTIDE SEQUENCE</scope>
    <source>
        <strain evidence="3">FACHB 800</strain>
    </source>
</reference>
<accession>A0A975Y342</accession>
<keyword evidence="1 2" id="KW-0732">Signal</keyword>
<dbReference type="Pfam" id="PF00657">
    <property type="entry name" value="Lipase_GDSL"/>
    <property type="match status" value="1"/>
</dbReference>
<dbReference type="RefSeq" id="WP_190600951.1">
    <property type="nucleotide sequence ID" value="NZ_CP021056.1"/>
</dbReference>
<dbReference type="AlphaFoldDB" id="A0A975Y342"/>
<organism evidence="3 4">
    <name type="scientific">Richelia sinica FACHB-800</name>
    <dbReference type="NCBI Taxonomy" id="1357546"/>
    <lineage>
        <taxon>Bacteria</taxon>
        <taxon>Bacillati</taxon>
        <taxon>Cyanobacteriota</taxon>
        <taxon>Cyanophyceae</taxon>
        <taxon>Nostocales</taxon>
        <taxon>Nostocaceae</taxon>
        <taxon>Richelia</taxon>
    </lineage>
</organism>
<dbReference type="Proteomes" id="UP000683511">
    <property type="component" value="Chromosome"/>
</dbReference>